<accession>A0A5C5R669</accession>
<reference evidence="2 3" key="1">
    <citation type="submission" date="2019-06" db="EMBL/GenBank/DDBJ databases">
        <title>Tsukamurella conjunctivitidis sp. nov., Tsukamurella assacharolytica sp. nov. and Tsukamurella sputae sp. nov. isolated from patients with conjunctivitis, bacteraemia (lymphoma) and respiratory infection (sputum) in Hong Kong.</title>
        <authorList>
            <person name="Teng J.L.L."/>
            <person name="Lee H.H."/>
            <person name="Fong J.Y.H."/>
            <person name="Fok K.M.N."/>
            <person name="Lau S.K.P."/>
            <person name="Woo P.C.Y."/>
        </authorList>
    </citation>
    <scope>NUCLEOTIDE SEQUENCE [LARGE SCALE GENOMIC DNA]</scope>
    <source>
        <strain evidence="2 3">HKU71</strain>
    </source>
</reference>
<feature type="region of interest" description="Disordered" evidence="1">
    <location>
        <begin position="59"/>
        <end position="78"/>
    </location>
</feature>
<keyword evidence="2" id="KW-0808">Transferase</keyword>
<feature type="non-terminal residue" evidence="2">
    <location>
        <position position="78"/>
    </location>
</feature>
<feature type="region of interest" description="Disordered" evidence="1">
    <location>
        <begin position="1"/>
        <end position="49"/>
    </location>
</feature>
<sequence length="78" mass="7047">MSARSPFLSESSRSPSSGSSGPSPPPPGPSPPGPSPPGPSPPGAGAAGAAVLRITTGCSAGAAGRAAPPRSASAASSA</sequence>
<comment type="caution">
    <text evidence="2">The sequence shown here is derived from an EMBL/GenBank/DDBJ whole genome shotgun (WGS) entry which is preliminary data.</text>
</comment>
<proteinExistence type="predicted"/>
<organism evidence="2 3">
    <name type="scientific">Tsukamurella asaccharolytica</name>
    <dbReference type="NCBI Taxonomy" id="2592067"/>
    <lineage>
        <taxon>Bacteria</taxon>
        <taxon>Bacillati</taxon>
        <taxon>Actinomycetota</taxon>
        <taxon>Actinomycetes</taxon>
        <taxon>Mycobacteriales</taxon>
        <taxon>Tsukamurellaceae</taxon>
        <taxon>Tsukamurella</taxon>
    </lineage>
</organism>
<dbReference type="GO" id="GO:0016740">
    <property type="term" value="F:transferase activity"/>
    <property type="evidence" value="ECO:0007669"/>
    <property type="project" value="UniProtKB-KW"/>
</dbReference>
<feature type="compositionally biased region" description="Pro residues" evidence="1">
    <location>
        <begin position="22"/>
        <end position="42"/>
    </location>
</feature>
<evidence type="ECO:0000313" key="2">
    <source>
        <dbReference type="EMBL" id="TWS17675.1"/>
    </source>
</evidence>
<name>A0A5C5R669_9ACTN</name>
<dbReference type="Proteomes" id="UP000317291">
    <property type="component" value="Unassembled WGS sequence"/>
</dbReference>
<keyword evidence="3" id="KW-1185">Reference proteome</keyword>
<gene>
    <name evidence="2" type="ORF">FK529_19400</name>
</gene>
<dbReference type="AlphaFoldDB" id="A0A5C5R669"/>
<evidence type="ECO:0000313" key="3">
    <source>
        <dbReference type="Proteomes" id="UP000317291"/>
    </source>
</evidence>
<dbReference type="EMBL" id="VIGW01000022">
    <property type="protein sequence ID" value="TWS17675.1"/>
    <property type="molecule type" value="Genomic_DNA"/>
</dbReference>
<evidence type="ECO:0000256" key="1">
    <source>
        <dbReference type="SAM" id="MobiDB-lite"/>
    </source>
</evidence>
<protein>
    <submittedName>
        <fullName evidence="2">Molybdopterin molybdenumtransferase MoeA</fullName>
    </submittedName>
</protein>